<keyword evidence="6" id="KW-0472">Membrane</keyword>
<protein>
    <submittedName>
        <fullName evidence="7">4936_t:CDS:1</fullName>
    </submittedName>
</protein>
<dbReference type="Proteomes" id="UP000789759">
    <property type="component" value="Unassembled WGS sequence"/>
</dbReference>
<dbReference type="AlphaFoldDB" id="A0A9N9EN68"/>
<keyword evidence="2" id="KW-0479">Metal-binding</keyword>
<evidence type="ECO:0000256" key="4">
    <source>
        <dbReference type="ARBA" id="ARBA00022833"/>
    </source>
</evidence>
<keyword evidence="8" id="KW-1185">Reference proteome</keyword>
<dbReference type="SUPFAM" id="SSF53098">
    <property type="entry name" value="Ribonuclease H-like"/>
    <property type="match status" value="1"/>
</dbReference>
<dbReference type="OrthoDB" id="2434869at2759"/>
<dbReference type="GO" id="GO:0005634">
    <property type="term" value="C:nucleus"/>
    <property type="evidence" value="ECO:0007669"/>
    <property type="project" value="UniProtKB-SubCell"/>
</dbReference>
<evidence type="ECO:0000256" key="2">
    <source>
        <dbReference type="ARBA" id="ARBA00022723"/>
    </source>
</evidence>
<keyword evidence="4" id="KW-0862">Zinc</keyword>
<dbReference type="InterPro" id="IPR012337">
    <property type="entry name" value="RNaseH-like_sf"/>
</dbReference>
<evidence type="ECO:0000256" key="5">
    <source>
        <dbReference type="ARBA" id="ARBA00023242"/>
    </source>
</evidence>
<dbReference type="InterPro" id="IPR052035">
    <property type="entry name" value="ZnF_BED_domain_contain"/>
</dbReference>
<reference evidence="7" key="1">
    <citation type="submission" date="2021-06" db="EMBL/GenBank/DDBJ databases">
        <authorList>
            <person name="Kallberg Y."/>
            <person name="Tangrot J."/>
            <person name="Rosling A."/>
        </authorList>
    </citation>
    <scope>NUCLEOTIDE SEQUENCE</scope>
    <source>
        <strain evidence="7">FL966</strain>
    </source>
</reference>
<dbReference type="PANTHER" id="PTHR46481">
    <property type="entry name" value="ZINC FINGER BED DOMAIN-CONTAINING PROTEIN 4"/>
    <property type="match status" value="1"/>
</dbReference>
<keyword evidence="5" id="KW-0539">Nucleus</keyword>
<evidence type="ECO:0000256" key="3">
    <source>
        <dbReference type="ARBA" id="ARBA00022771"/>
    </source>
</evidence>
<keyword evidence="6" id="KW-1133">Transmembrane helix</keyword>
<dbReference type="PANTHER" id="PTHR46481:SF10">
    <property type="entry name" value="ZINC FINGER BED DOMAIN-CONTAINING PROTEIN 39"/>
    <property type="match status" value="1"/>
</dbReference>
<dbReference type="GO" id="GO:0008270">
    <property type="term" value="F:zinc ion binding"/>
    <property type="evidence" value="ECO:0007669"/>
    <property type="project" value="UniProtKB-KW"/>
</dbReference>
<evidence type="ECO:0000313" key="7">
    <source>
        <dbReference type="EMBL" id="CAG8685215.1"/>
    </source>
</evidence>
<keyword evidence="6" id="KW-0812">Transmembrane</keyword>
<comment type="caution">
    <text evidence="7">The sequence shown here is derived from an EMBL/GenBank/DDBJ whole genome shotgun (WGS) entry which is preliminary data.</text>
</comment>
<keyword evidence="3" id="KW-0863">Zinc-finger</keyword>
<dbReference type="EMBL" id="CAJVQA010009460">
    <property type="protein sequence ID" value="CAG8685215.1"/>
    <property type="molecule type" value="Genomic_DNA"/>
</dbReference>
<sequence>MNGTYLILFVFKLQLFILTLALVFKETVEIFVEAYFIIKEFETPNNDLLNNWNIYCGLEEELDDNLDLNQYWKEKSRELPHLSKIALSYIWLSVSGIDVEPPVRDYLSSVDDDGGKICKLCKQEFGSLTAISTINQHFQNFHLAEFTKIKQLRSRRLDPYDPNDKYKLLGITTDNAANMLAMGHILRENISNEFGNQTVQHFRCGAHVLNIVVEEGIKLISIEISKAQEFFMKLRNSPSLIHELKKILK</sequence>
<feature type="transmembrane region" description="Helical" evidence="6">
    <location>
        <begin position="6"/>
        <end position="24"/>
    </location>
</feature>
<name>A0A9N9EN68_9GLOM</name>
<evidence type="ECO:0000313" key="8">
    <source>
        <dbReference type="Proteomes" id="UP000789759"/>
    </source>
</evidence>
<evidence type="ECO:0000256" key="1">
    <source>
        <dbReference type="ARBA" id="ARBA00004123"/>
    </source>
</evidence>
<comment type="subcellular location">
    <subcellularLocation>
        <location evidence="1">Nucleus</location>
    </subcellularLocation>
</comment>
<organism evidence="7 8">
    <name type="scientific">Cetraspora pellucida</name>
    <dbReference type="NCBI Taxonomy" id="1433469"/>
    <lineage>
        <taxon>Eukaryota</taxon>
        <taxon>Fungi</taxon>
        <taxon>Fungi incertae sedis</taxon>
        <taxon>Mucoromycota</taxon>
        <taxon>Glomeromycotina</taxon>
        <taxon>Glomeromycetes</taxon>
        <taxon>Diversisporales</taxon>
        <taxon>Gigasporaceae</taxon>
        <taxon>Cetraspora</taxon>
    </lineage>
</organism>
<gene>
    <name evidence="7" type="ORF">CPELLU_LOCUS11027</name>
</gene>
<proteinExistence type="predicted"/>
<evidence type="ECO:0000256" key="6">
    <source>
        <dbReference type="SAM" id="Phobius"/>
    </source>
</evidence>
<accession>A0A9N9EN68</accession>